<feature type="transmembrane region" description="Helical" evidence="9">
    <location>
        <begin position="149"/>
        <end position="168"/>
    </location>
</feature>
<evidence type="ECO:0000256" key="6">
    <source>
        <dbReference type="ARBA" id="ARBA00023136"/>
    </source>
</evidence>
<feature type="transmembrane region" description="Helical" evidence="9">
    <location>
        <begin position="188"/>
        <end position="208"/>
    </location>
</feature>
<feature type="transmembrane region" description="Helical" evidence="9">
    <location>
        <begin position="458"/>
        <end position="480"/>
    </location>
</feature>
<feature type="compositionally biased region" description="Gly residues" evidence="8">
    <location>
        <begin position="265"/>
        <end position="277"/>
    </location>
</feature>
<feature type="transmembrane region" description="Helical" evidence="9">
    <location>
        <begin position="32"/>
        <end position="51"/>
    </location>
</feature>
<evidence type="ECO:0000256" key="1">
    <source>
        <dbReference type="ARBA" id="ARBA00004651"/>
    </source>
</evidence>
<evidence type="ECO:0000256" key="4">
    <source>
        <dbReference type="ARBA" id="ARBA00022692"/>
    </source>
</evidence>
<dbReference type="PANTHER" id="PTHR30354:SF22">
    <property type="entry name" value="HIGH-AFFINITY GLUCONATE TRANSPORTER"/>
    <property type="match status" value="1"/>
</dbReference>
<feature type="compositionally biased region" description="Low complexity" evidence="8">
    <location>
        <begin position="278"/>
        <end position="294"/>
    </location>
</feature>
<evidence type="ECO:0000313" key="10">
    <source>
        <dbReference type="EMBL" id="MCP3426984.1"/>
    </source>
</evidence>
<keyword evidence="11" id="KW-1185">Reference proteome</keyword>
<proteinExistence type="inferred from homology"/>
<sequence>MFGNPVYLVGLLFASIALLIFLINWKTKLHPFLALLVVSLLTALAAGEHLVDIPETLIDGAGGTLGETGVVVALGAMLGRLLADSGAVRRIADLVVEHSSPKTAPWIMTAVSFVVGIPMFFEVGLVVLMPVIYSVAVRLEKLHDRPKMWYLRILIPAIAALSCLHGMVPPHPGPLIAVDGLGADVGLTILLGLICAVPTVILAGPVYAKFIAPLVRLEPSSTLIEQYTGTSPEKADDAGAVRQTAGAGARSAGADSAGDDAGSAPGTGGDRGAGSGSGAAASSASPSGPGAAGAETEKKARQVPTWMAFVCVLVPVVLMLVHAVVVIIAPESPAEAVAEAIGNPVVAMIIGVVFAAVALGMAARMNGEQIRSSFGSSLGSIAGVILIIAGGGAFNQVLKDSGIGDAMVSATSHLHMNLIVLGWLIGIILSFATGSATVGIVSATGIVAPLVTDESSMFISLIVIAIGSGSIGLNWVNHAGFWFVKESFGMTLGEATKTHMTVQTLVSVFGLAFALLLSLLA</sequence>
<feature type="transmembrane region" description="Helical" evidence="9">
    <location>
        <begin position="374"/>
        <end position="398"/>
    </location>
</feature>
<gene>
    <name evidence="10" type="ORF">NBM05_13435</name>
</gene>
<evidence type="ECO:0000256" key="3">
    <source>
        <dbReference type="ARBA" id="ARBA00022475"/>
    </source>
</evidence>
<dbReference type="InterPro" id="IPR003474">
    <property type="entry name" value="Glcn_transporter"/>
</dbReference>
<feature type="transmembrane region" description="Helical" evidence="9">
    <location>
        <begin position="6"/>
        <end position="25"/>
    </location>
</feature>
<comment type="subcellular location">
    <subcellularLocation>
        <location evidence="1">Cell membrane</location>
        <topology evidence="1">Multi-pass membrane protein</topology>
    </subcellularLocation>
</comment>
<feature type="transmembrane region" description="Helical" evidence="9">
    <location>
        <begin position="306"/>
        <end position="329"/>
    </location>
</feature>
<feature type="transmembrane region" description="Helical" evidence="9">
    <location>
        <begin position="418"/>
        <end position="451"/>
    </location>
</feature>
<feature type="transmembrane region" description="Helical" evidence="9">
    <location>
        <begin position="500"/>
        <end position="520"/>
    </location>
</feature>
<comment type="similarity">
    <text evidence="7">Belongs to the GntP permease family.</text>
</comment>
<dbReference type="GO" id="GO:0015128">
    <property type="term" value="F:gluconate transmembrane transporter activity"/>
    <property type="evidence" value="ECO:0007669"/>
    <property type="project" value="InterPro"/>
</dbReference>
<evidence type="ECO:0000256" key="5">
    <source>
        <dbReference type="ARBA" id="ARBA00022989"/>
    </source>
</evidence>
<dbReference type="Pfam" id="PF02447">
    <property type="entry name" value="GntP_permease"/>
    <property type="match status" value="2"/>
</dbReference>
<dbReference type="Proteomes" id="UP001139502">
    <property type="component" value="Unassembled WGS sequence"/>
</dbReference>
<keyword evidence="2" id="KW-0813">Transport</keyword>
<name>A0A9X2KJL3_9MICC</name>
<dbReference type="EMBL" id="JANAFB010000045">
    <property type="protein sequence ID" value="MCP3426984.1"/>
    <property type="molecule type" value="Genomic_DNA"/>
</dbReference>
<organism evidence="10 11">
    <name type="scientific">Rothia santali</name>
    <dbReference type="NCBI Taxonomy" id="2949643"/>
    <lineage>
        <taxon>Bacteria</taxon>
        <taxon>Bacillati</taxon>
        <taxon>Actinomycetota</taxon>
        <taxon>Actinomycetes</taxon>
        <taxon>Micrococcales</taxon>
        <taxon>Micrococcaceae</taxon>
        <taxon>Rothia</taxon>
    </lineage>
</organism>
<evidence type="ECO:0000256" key="7">
    <source>
        <dbReference type="ARBA" id="ARBA00049663"/>
    </source>
</evidence>
<dbReference type="PANTHER" id="PTHR30354">
    <property type="entry name" value="GNT FAMILY GLUCONATE TRANSPORTER"/>
    <property type="match status" value="1"/>
</dbReference>
<dbReference type="GO" id="GO:0005886">
    <property type="term" value="C:plasma membrane"/>
    <property type="evidence" value="ECO:0007669"/>
    <property type="project" value="UniProtKB-SubCell"/>
</dbReference>
<evidence type="ECO:0000256" key="9">
    <source>
        <dbReference type="SAM" id="Phobius"/>
    </source>
</evidence>
<evidence type="ECO:0000256" key="2">
    <source>
        <dbReference type="ARBA" id="ARBA00022448"/>
    </source>
</evidence>
<feature type="transmembrane region" description="Helical" evidence="9">
    <location>
        <begin position="106"/>
        <end position="137"/>
    </location>
</feature>
<feature type="compositionally biased region" description="Low complexity" evidence="8">
    <location>
        <begin position="245"/>
        <end position="264"/>
    </location>
</feature>
<evidence type="ECO:0000256" key="8">
    <source>
        <dbReference type="SAM" id="MobiDB-lite"/>
    </source>
</evidence>
<keyword evidence="6 9" id="KW-0472">Membrane</keyword>
<reference evidence="10" key="1">
    <citation type="submission" date="2022-06" db="EMBL/GenBank/DDBJ databases">
        <title>Rothia sp. isolated from sandalwood seedling.</title>
        <authorList>
            <person name="Tuikhar N."/>
            <person name="Kirdat K."/>
            <person name="Thorat V."/>
            <person name="Swetha P."/>
            <person name="Padma S."/>
            <person name="Sundararaj R."/>
            <person name="Yadav A."/>
        </authorList>
    </citation>
    <scope>NUCLEOTIDE SEQUENCE</scope>
    <source>
        <strain evidence="10">AR01</strain>
    </source>
</reference>
<keyword evidence="3" id="KW-1003">Cell membrane</keyword>
<feature type="region of interest" description="Disordered" evidence="8">
    <location>
        <begin position="229"/>
        <end position="296"/>
    </location>
</feature>
<comment type="caution">
    <text evidence="10">The sequence shown here is derived from an EMBL/GenBank/DDBJ whole genome shotgun (WGS) entry which is preliminary data.</text>
</comment>
<dbReference type="RefSeq" id="WP_254168470.1">
    <property type="nucleotide sequence ID" value="NZ_JANAFB010000045.1"/>
</dbReference>
<feature type="transmembrane region" description="Helical" evidence="9">
    <location>
        <begin position="341"/>
        <end position="362"/>
    </location>
</feature>
<keyword evidence="4 9" id="KW-0812">Transmembrane</keyword>
<keyword evidence="5 9" id="KW-1133">Transmembrane helix</keyword>
<protein>
    <submittedName>
        <fullName evidence="10">GntP family permease</fullName>
    </submittedName>
</protein>
<evidence type="ECO:0000313" key="11">
    <source>
        <dbReference type="Proteomes" id="UP001139502"/>
    </source>
</evidence>
<dbReference type="AlphaFoldDB" id="A0A9X2KJL3"/>
<accession>A0A9X2KJL3</accession>